<feature type="chain" id="PRO_5047373222" evidence="2">
    <location>
        <begin position="20"/>
        <end position="336"/>
    </location>
</feature>
<dbReference type="EMBL" id="JAQNDN010000001">
    <property type="protein sequence ID" value="MDC0666402.1"/>
    <property type="molecule type" value="Genomic_DNA"/>
</dbReference>
<dbReference type="PANTHER" id="PTHR43798:SF33">
    <property type="entry name" value="HYDROLASE, PUTATIVE (AFU_ORTHOLOGUE AFUA_2G14860)-RELATED"/>
    <property type="match status" value="1"/>
</dbReference>
<protein>
    <submittedName>
        <fullName evidence="4">Alpha/beta hydrolase</fullName>
    </submittedName>
</protein>
<evidence type="ECO:0000256" key="2">
    <source>
        <dbReference type="SAM" id="SignalP"/>
    </source>
</evidence>
<gene>
    <name evidence="4" type="ORF">POL58_01575</name>
</gene>
<keyword evidence="5" id="KW-1185">Reference proteome</keyword>
<keyword evidence="2" id="KW-0732">Signal</keyword>
<accession>A0ABT5AX34</accession>
<dbReference type="InterPro" id="IPR000073">
    <property type="entry name" value="AB_hydrolase_1"/>
</dbReference>
<feature type="compositionally biased region" description="Low complexity" evidence="1">
    <location>
        <begin position="34"/>
        <end position="47"/>
    </location>
</feature>
<dbReference type="Pfam" id="PF12697">
    <property type="entry name" value="Abhydrolase_6"/>
    <property type="match status" value="1"/>
</dbReference>
<feature type="domain" description="AB hydrolase-1" evidence="3">
    <location>
        <begin position="82"/>
        <end position="315"/>
    </location>
</feature>
<sequence length="336" mass="34733">MRRLAASLLATLVACAVEAPAPAPVAPEAPPAPAAAMEAPAASAPVPADIPPPPALEHETVAVDGHAIAVHAKRPAEPWGVIVLVHGRTWSALPDFDLQVPGARVSLMDNLVATGLAVYAVDLRGYGSTARDPSGYTNSVQAADDLAHVVQHVRARHSLAAKPAVLGWSLGARIAALAAQRHRDDIGPLILYGTPCTRVRPVNAKPGPPGPPARAANTEVSARSDFITPDALEPGVVDAFVAAALKTDPIKADWLDMPVAPDFSALRTPVLAIHGDRDPVVEPACLREQLARIPGGAQTVVLQGFDHAAHLERAAPLFVETVVGFLRKAGGTAPAG</sequence>
<feature type="signal peptide" evidence="2">
    <location>
        <begin position="1"/>
        <end position="19"/>
    </location>
</feature>
<feature type="region of interest" description="Disordered" evidence="1">
    <location>
        <begin position="23"/>
        <end position="50"/>
    </location>
</feature>
<comment type="caution">
    <text evidence="4">The sequence shown here is derived from an EMBL/GenBank/DDBJ whole genome shotgun (WGS) entry which is preliminary data.</text>
</comment>
<keyword evidence="4" id="KW-0378">Hydrolase</keyword>
<dbReference type="GO" id="GO:0016787">
    <property type="term" value="F:hydrolase activity"/>
    <property type="evidence" value="ECO:0007669"/>
    <property type="project" value="UniProtKB-KW"/>
</dbReference>
<evidence type="ECO:0000259" key="3">
    <source>
        <dbReference type="Pfam" id="PF12697"/>
    </source>
</evidence>
<dbReference type="InterPro" id="IPR050266">
    <property type="entry name" value="AB_hydrolase_sf"/>
</dbReference>
<dbReference type="RefSeq" id="WP_271993938.1">
    <property type="nucleotide sequence ID" value="NZ_JAQNDN010000001.1"/>
</dbReference>
<organism evidence="4 5">
    <name type="scientific">Nannocystis radixulma</name>
    <dbReference type="NCBI Taxonomy" id="2995305"/>
    <lineage>
        <taxon>Bacteria</taxon>
        <taxon>Pseudomonadati</taxon>
        <taxon>Myxococcota</taxon>
        <taxon>Polyangia</taxon>
        <taxon>Nannocystales</taxon>
        <taxon>Nannocystaceae</taxon>
        <taxon>Nannocystis</taxon>
    </lineage>
</organism>
<dbReference type="PROSITE" id="PS51257">
    <property type="entry name" value="PROKAR_LIPOPROTEIN"/>
    <property type="match status" value="1"/>
</dbReference>
<dbReference type="Proteomes" id="UP001217838">
    <property type="component" value="Unassembled WGS sequence"/>
</dbReference>
<dbReference type="Gene3D" id="3.40.50.1820">
    <property type="entry name" value="alpha/beta hydrolase"/>
    <property type="match status" value="1"/>
</dbReference>
<proteinExistence type="predicted"/>
<evidence type="ECO:0000256" key="1">
    <source>
        <dbReference type="SAM" id="MobiDB-lite"/>
    </source>
</evidence>
<feature type="compositionally biased region" description="Pro residues" evidence="1">
    <location>
        <begin position="23"/>
        <end position="33"/>
    </location>
</feature>
<name>A0ABT5AX34_9BACT</name>
<evidence type="ECO:0000313" key="5">
    <source>
        <dbReference type="Proteomes" id="UP001217838"/>
    </source>
</evidence>
<reference evidence="4 5" key="1">
    <citation type="submission" date="2022-11" db="EMBL/GenBank/DDBJ databases">
        <title>Minimal conservation of predation-associated metabolite biosynthetic gene clusters underscores biosynthetic potential of Myxococcota including descriptions for ten novel species: Archangium lansinium sp. nov., Myxococcus landrumus sp. nov., Nannocystis bai.</title>
        <authorList>
            <person name="Ahearne A."/>
            <person name="Stevens C."/>
            <person name="Dowd S."/>
        </authorList>
    </citation>
    <scope>NUCLEOTIDE SEQUENCE [LARGE SCALE GENOMIC DNA]</scope>
    <source>
        <strain evidence="4 5">NCELM</strain>
    </source>
</reference>
<evidence type="ECO:0000313" key="4">
    <source>
        <dbReference type="EMBL" id="MDC0666402.1"/>
    </source>
</evidence>
<dbReference type="PANTHER" id="PTHR43798">
    <property type="entry name" value="MONOACYLGLYCEROL LIPASE"/>
    <property type="match status" value="1"/>
</dbReference>
<dbReference type="SUPFAM" id="SSF53474">
    <property type="entry name" value="alpha/beta-Hydrolases"/>
    <property type="match status" value="1"/>
</dbReference>
<dbReference type="InterPro" id="IPR029058">
    <property type="entry name" value="AB_hydrolase_fold"/>
</dbReference>